<dbReference type="Proteomes" id="UP001139410">
    <property type="component" value="Unassembled WGS sequence"/>
</dbReference>
<gene>
    <name evidence="1" type="ORF">LVY65_02010</name>
</gene>
<accession>A0A9X1QIQ3</accession>
<name>A0A9X1QIQ3_9SPHN</name>
<dbReference type="PROSITE" id="PS51257">
    <property type="entry name" value="PROKAR_LIPOPROTEIN"/>
    <property type="match status" value="1"/>
</dbReference>
<proteinExistence type="predicted"/>
<protein>
    <submittedName>
        <fullName evidence="1">CpaD family pilus assembly protein</fullName>
    </submittedName>
</protein>
<sequence length="208" mass="21362">MCRSITLLALATALAGCVTPDPESRGVAAINVPVVSRADYALDLTAPGGSLPSSEAGRLDGWFRSLQLGYGDSIYVDGPDAYSAKADVARVAGQYGLLVSNGAPVTTGAIQPGTVRVVVSRARASVPNCPNWSVPSQPNFENASMSNFGCAVNSNLASMVANPVDLIEGREGSSVVDSLTATKAVETYRKATPTGISGLKDISTKKGN</sequence>
<keyword evidence="2" id="KW-1185">Reference proteome</keyword>
<evidence type="ECO:0000313" key="1">
    <source>
        <dbReference type="EMBL" id="MCF2513845.1"/>
    </source>
</evidence>
<dbReference type="InterPro" id="IPR019027">
    <property type="entry name" value="Pilus_biogenesis_CpaD-related"/>
</dbReference>
<dbReference type="AlphaFoldDB" id="A0A9X1QIQ3"/>
<comment type="caution">
    <text evidence="1">The sequence shown here is derived from an EMBL/GenBank/DDBJ whole genome shotgun (WGS) entry which is preliminary data.</text>
</comment>
<dbReference type="RefSeq" id="WP_235066339.1">
    <property type="nucleotide sequence ID" value="NZ_JAKFGM010000001.1"/>
</dbReference>
<reference evidence="1" key="1">
    <citation type="submission" date="2022-01" db="EMBL/GenBank/DDBJ databases">
        <authorList>
            <person name="Jo J.-H."/>
            <person name="Im W.-T."/>
        </authorList>
    </citation>
    <scope>NUCLEOTIDE SEQUENCE</scope>
    <source>
        <strain evidence="1">G124</strain>
    </source>
</reference>
<evidence type="ECO:0000313" key="2">
    <source>
        <dbReference type="Proteomes" id="UP001139410"/>
    </source>
</evidence>
<dbReference type="EMBL" id="JAKFGM010000001">
    <property type="protein sequence ID" value="MCF2513845.1"/>
    <property type="molecule type" value="Genomic_DNA"/>
</dbReference>
<dbReference type="Pfam" id="PF09476">
    <property type="entry name" value="Pilus_CpaD"/>
    <property type="match status" value="1"/>
</dbReference>
<organism evidence="1 2">
    <name type="scientific">Sphingomonas cremea</name>
    <dbReference type="NCBI Taxonomy" id="2904799"/>
    <lineage>
        <taxon>Bacteria</taxon>
        <taxon>Pseudomonadati</taxon>
        <taxon>Pseudomonadota</taxon>
        <taxon>Alphaproteobacteria</taxon>
        <taxon>Sphingomonadales</taxon>
        <taxon>Sphingomonadaceae</taxon>
        <taxon>Sphingomonas</taxon>
    </lineage>
</organism>